<dbReference type="GO" id="GO:0015174">
    <property type="term" value="F:basic amino acid transmembrane transporter activity"/>
    <property type="evidence" value="ECO:0007669"/>
    <property type="project" value="TreeGrafter"/>
</dbReference>
<evidence type="ECO:0000256" key="6">
    <source>
        <dbReference type="SAM" id="Phobius"/>
    </source>
</evidence>
<organism evidence="8 9">
    <name type="scientific">Polyplosphaeria fusca</name>
    <dbReference type="NCBI Taxonomy" id="682080"/>
    <lineage>
        <taxon>Eukaryota</taxon>
        <taxon>Fungi</taxon>
        <taxon>Dikarya</taxon>
        <taxon>Ascomycota</taxon>
        <taxon>Pezizomycotina</taxon>
        <taxon>Dothideomycetes</taxon>
        <taxon>Pleosporomycetidae</taxon>
        <taxon>Pleosporales</taxon>
        <taxon>Tetraplosphaeriaceae</taxon>
        <taxon>Polyplosphaeria</taxon>
    </lineage>
</organism>
<reference evidence="8" key="1">
    <citation type="journal article" date="2020" name="Stud. Mycol.">
        <title>101 Dothideomycetes genomes: a test case for predicting lifestyles and emergence of pathogens.</title>
        <authorList>
            <person name="Haridas S."/>
            <person name="Albert R."/>
            <person name="Binder M."/>
            <person name="Bloem J."/>
            <person name="Labutti K."/>
            <person name="Salamov A."/>
            <person name="Andreopoulos B."/>
            <person name="Baker S."/>
            <person name="Barry K."/>
            <person name="Bills G."/>
            <person name="Bluhm B."/>
            <person name="Cannon C."/>
            <person name="Castanera R."/>
            <person name="Culley D."/>
            <person name="Daum C."/>
            <person name="Ezra D."/>
            <person name="Gonzalez J."/>
            <person name="Henrissat B."/>
            <person name="Kuo A."/>
            <person name="Liang C."/>
            <person name="Lipzen A."/>
            <person name="Lutzoni F."/>
            <person name="Magnuson J."/>
            <person name="Mondo S."/>
            <person name="Nolan M."/>
            <person name="Ohm R."/>
            <person name="Pangilinan J."/>
            <person name="Park H.-J."/>
            <person name="Ramirez L."/>
            <person name="Alfaro M."/>
            <person name="Sun H."/>
            <person name="Tritt A."/>
            <person name="Yoshinaga Y."/>
            <person name="Zwiers L.-H."/>
            <person name="Turgeon B."/>
            <person name="Goodwin S."/>
            <person name="Spatafora J."/>
            <person name="Crous P."/>
            <person name="Grigoriev I."/>
        </authorList>
    </citation>
    <scope>NUCLEOTIDE SEQUENCE</scope>
    <source>
        <strain evidence="8">CBS 125425</strain>
    </source>
</reference>
<comment type="caution">
    <text evidence="8">The sequence shown here is derived from an EMBL/GenBank/DDBJ whole genome shotgun (WGS) entry which is preliminary data.</text>
</comment>
<feature type="transmembrane region" description="Helical" evidence="6">
    <location>
        <begin position="468"/>
        <end position="491"/>
    </location>
</feature>
<evidence type="ECO:0000256" key="1">
    <source>
        <dbReference type="ARBA" id="ARBA00004141"/>
    </source>
</evidence>
<keyword evidence="4 6" id="KW-0472">Membrane</keyword>
<feature type="transmembrane region" description="Helical" evidence="6">
    <location>
        <begin position="164"/>
        <end position="185"/>
    </location>
</feature>
<dbReference type="EMBL" id="ML996322">
    <property type="protein sequence ID" value="KAF2727601.1"/>
    <property type="molecule type" value="Genomic_DNA"/>
</dbReference>
<dbReference type="Proteomes" id="UP000799444">
    <property type="component" value="Unassembled WGS sequence"/>
</dbReference>
<dbReference type="InterPro" id="IPR020846">
    <property type="entry name" value="MFS_dom"/>
</dbReference>
<sequence>MSANTSATEHTPLLVDNNILSSANTYSISSDSIPSDSHASRPLSAPSKPHDAESQQQLRADDSTPSTPPSVARIISVLLIGGLISNADGSLLLATHPIIASEFNALSQSSWLLTSFALASAATQPLYGKLSDIYGRKTLLLCAYFFFGFGCALMGVGKSMAQVILGRVISGAGASGMTAIVSILITDLVPLRDVASWRSYVNLFATTGRSIGGPLGGWLADTVGWRWSFLGQAPLAGIAMVLVWLMLPNQTARSNAGPPKSALKRVDFLGAALMAITILSFLLPLEIGGVDVPWSHPIIPIFFASGAVFAAFFCATEAWVATEPIFPLELLKMREVIASFVIMGAQIAAQMGMMFAVPLYFQVTAGSSNSDAGLHLVPAVVGNAVGAIISGLSIRKSGLYRRQIIFATLFAAFAYLLLILRWHGHTNWLESLYIVPGGFGTGMAQSAVFIALQAAIDPEHTAVATASLYLSGTVGMIVGMASVSAVLQQFLRTGLERRIGSFGFSEEKTAKIIERAVSDVHYIDLAKPRVSQAVVGAYIDALTWTHGCSLVFAMAAFVASLFLRQHKL</sequence>
<feature type="transmembrane region" description="Helical" evidence="6">
    <location>
        <begin position="297"/>
        <end position="315"/>
    </location>
</feature>
<protein>
    <submittedName>
        <fullName evidence="8">MFS general substrate transporter</fullName>
    </submittedName>
</protein>
<proteinExistence type="predicted"/>
<feature type="transmembrane region" description="Helical" evidence="6">
    <location>
        <begin position="138"/>
        <end position="157"/>
    </location>
</feature>
<evidence type="ECO:0000313" key="8">
    <source>
        <dbReference type="EMBL" id="KAF2727601.1"/>
    </source>
</evidence>
<keyword evidence="2 6" id="KW-0812">Transmembrane</keyword>
<keyword evidence="9" id="KW-1185">Reference proteome</keyword>
<dbReference type="GO" id="GO:0000329">
    <property type="term" value="C:fungal-type vacuole membrane"/>
    <property type="evidence" value="ECO:0007669"/>
    <property type="project" value="TreeGrafter"/>
</dbReference>
<accession>A0A9P4QMM2</accession>
<feature type="transmembrane region" description="Helical" evidence="6">
    <location>
        <begin position="544"/>
        <end position="563"/>
    </location>
</feature>
<feature type="transmembrane region" description="Helical" evidence="6">
    <location>
        <begin position="404"/>
        <end position="422"/>
    </location>
</feature>
<evidence type="ECO:0000256" key="5">
    <source>
        <dbReference type="SAM" id="MobiDB-lite"/>
    </source>
</evidence>
<dbReference type="AlphaFoldDB" id="A0A9P4QMM2"/>
<dbReference type="PROSITE" id="PS50850">
    <property type="entry name" value="MFS"/>
    <property type="match status" value="1"/>
</dbReference>
<feature type="transmembrane region" description="Helical" evidence="6">
    <location>
        <begin position="373"/>
        <end position="392"/>
    </location>
</feature>
<evidence type="ECO:0000256" key="4">
    <source>
        <dbReference type="ARBA" id="ARBA00023136"/>
    </source>
</evidence>
<dbReference type="PANTHER" id="PTHR23501:SF33">
    <property type="entry name" value="MAJOR FACILITATOR SUPERFAMILY (MFS) PROFILE DOMAIN-CONTAINING PROTEIN"/>
    <property type="match status" value="1"/>
</dbReference>
<evidence type="ECO:0000256" key="2">
    <source>
        <dbReference type="ARBA" id="ARBA00022692"/>
    </source>
</evidence>
<gene>
    <name evidence="8" type="ORF">EJ04DRAFT_505447</name>
</gene>
<dbReference type="Gene3D" id="1.20.1250.20">
    <property type="entry name" value="MFS general substrate transporter like domains"/>
    <property type="match status" value="1"/>
</dbReference>
<dbReference type="Pfam" id="PF07690">
    <property type="entry name" value="MFS_1"/>
    <property type="match status" value="1"/>
</dbReference>
<dbReference type="InterPro" id="IPR036259">
    <property type="entry name" value="MFS_trans_sf"/>
</dbReference>
<evidence type="ECO:0000259" key="7">
    <source>
        <dbReference type="PROSITE" id="PS50850"/>
    </source>
</evidence>
<evidence type="ECO:0000256" key="3">
    <source>
        <dbReference type="ARBA" id="ARBA00022989"/>
    </source>
</evidence>
<feature type="transmembrane region" description="Helical" evidence="6">
    <location>
        <begin position="434"/>
        <end position="456"/>
    </location>
</feature>
<name>A0A9P4QMM2_9PLEO</name>
<feature type="region of interest" description="Disordered" evidence="5">
    <location>
        <begin position="30"/>
        <end position="68"/>
    </location>
</feature>
<dbReference type="OrthoDB" id="6770063at2759"/>
<dbReference type="PANTHER" id="PTHR23501">
    <property type="entry name" value="MAJOR FACILITATOR SUPERFAMILY"/>
    <property type="match status" value="1"/>
</dbReference>
<feature type="transmembrane region" description="Helical" evidence="6">
    <location>
        <begin position="227"/>
        <end position="247"/>
    </location>
</feature>
<comment type="subcellular location">
    <subcellularLocation>
        <location evidence="1">Membrane</location>
        <topology evidence="1">Multi-pass membrane protein</topology>
    </subcellularLocation>
</comment>
<dbReference type="InterPro" id="IPR011701">
    <property type="entry name" value="MFS"/>
</dbReference>
<keyword evidence="3 6" id="KW-1133">Transmembrane helix</keyword>
<evidence type="ECO:0000313" key="9">
    <source>
        <dbReference type="Proteomes" id="UP000799444"/>
    </source>
</evidence>
<feature type="transmembrane region" description="Helical" evidence="6">
    <location>
        <begin position="268"/>
        <end position="285"/>
    </location>
</feature>
<feature type="domain" description="Major facilitator superfamily (MFS) profile" evidence="7">
    <location>
        <begin position="74"/>
        <end position="568"/>
    </location>
</feature>
<feature type="transmembrane region" description="Helical" evidence="6">
    <location>
        <begin position="336"/>
        <end position="361"/>
    </location>
</feature>
<dbReference type="SUPFAM" id="SSF103473">
    <property type="entry name" value="MFS general substrate transporter"/>
    <property type="match status" value="1"/>
</dbReference>